<reference evidence="1" key="1">
    <citation type="submission" date="2023-04" db="EMBL/GenBank/DDBJ databases">
        <title>Draft Genome sequencing of Naganishia species isolated from polar environments using Oxford Nanopore Technology.</title>
        <authorList>
            <person name="Leo P."/>
            <person name="Venkateswaran K."/>
        </authorList>
    </citation>
    <scope>NUCLEOTIDE SEQUENCE</scope>
    <source>
        <strain evidence="1">DBVPG 5303</strain>
    </source>
</reference>
<evidence type="ECO:0000313" key="1">
    <source>
        <dbReference type="EMBL" id="KAJ9127956.1"/>
    </source>
</evidence>
<protein>
    <submittedName>
        <fullName evidence="1">Uncharacterized protein</fullName>
    </submittedName>
</protein>
<gene>
    <name evidence="1" type="ORF">QFC24_000242</name>
</gene>
<proteinExistence type="predicted"/>
<dbReference type="EMBL" id="JASBWV010000001">
    <property type="protein sequence ID" value="KAJ9127956.1"/>
    <property type="molecule type" value="Genomic_DNA"/>
</dbReference>
<accession>A0ACC2XWF3</accession>
<evidence type="ECO:0000313" key="2">
    <source>
        <dbReference type="Proteomes" id="UP001234202"/>
    </source>
</evidence>
<keyword evidence="2" id="KW-1185">Reference proteome</keyword>
<sequence>MPPVESSNKRKATEMEDDASIKLEDGRGSQARLEKDAHILNGENDDMKSLAKQLTQLTTAVTQLTASNKQVQDYFQKVAKEQSKEISSLKDLIRELRETVTSLKSSQSAAQGSAKSGNFPRASAVSLPSVTSLPIDKADFNRCVSVLLSTIARKKGQTPERPVFLDMVSYGDLKANQGFTFSDIVNAAERSGKIERSASGILTIRMD</sequence>
<organism evidence="1 2">
    <name type="scientific">Naganishia onofrii</name>
    <dbReference type="NCBI Taxonomy" id="1851511"/>
    <lineage>
        <taxon>Eukaryota</taxon>
        <taxon>Fungi</taxon>
        <taxon>Dikarya</taxon>
        <taxon>Basidiomycota</taxon>
        <taxon>Agaricomycotina</taxon>
        <taxon>Tremellomycetes</taxon>
        <taxon>Filobasidiales</taxon>
        <taxon>Filobasidiaceae</taxon>
        <taxon>Naganishia</taxon>
    </lineage>
</organism>
<comment type="caution">
    <text evidence="1">The sequence shown here is derived from an EMBL/GenBank/DDBJ whole genome shotgun (WGS) entry which is preliminary data.</text>
</comment>
<dbReference type="Proteomes" id="UP001234202">
    <property type="component" value="Unassembled WGS sequence"/>
</dbReference>
<name>A0ACC2XWF3_9TREE</name>